<dbReference type="SMART" id="SM00507">
    <property type="entry name" value="HNHc"/>
    <property type="match status" value="1"/>
</dbReference>
<accession>W9DVW3</accession>
<proteinExistence type="predicted"/>
<sequence>MNYWRMSFRLGSNGVEVWEQCRKQGIAAMGYYYNGEPVVGDCRNITEKEFDAIWRESGVRSRTGKSSLKHVVFHMKEGDVIYAKKGTEIVGKGKIAEEYDYKPGIVKQDGVRWEHYVKVDWNTDFKPFVLDLSANQHTVLKINQERLARIREKEYGTDINLTPDIIDEVASAEEGKKYIREASFRQRNRKLIEQKKANSDYRCEVCGMRYEDVYGEIGKDYIIAHHLEPIGNRDEAAKTTLDDIALVCSNCHDMLHKTNPPMSIEELRTQLYQ</sequence>
<dbReference type="GO" id="GO:0008270">
    <property type="term" value="F:zinc ion binding"/>
    <property type="evidence" value="ECO:0007669"/>
    <property type="project" value="InterPro"/>
</dbReference>
<comment type="caution">
    <text evidence="2">The sequence shown here is derived from an EMBL/GenBank/DDBJ whole genome shotgun (WGS) entry which is preliminary data.</text>
</comment>
<protein>
    <submittedName>
        <fullName evidence="2">Putative restriction endonuclease</fullName>
    </submittedName>
</protein>
<feature type="domain" description="HNH nuclease" evidence="1">
    <location>
        <begin position="191"/>
        <end position="253"/>
    </location>
</feature>
<keyword evidence="2" id="KW-0378">Hydrolase</keyword>
<dbReference type="GO" id="GO:0003676">
    <property type="term" value="F:nucleic acid binding"/>
    <property type="evidence" value="ECO:0007669"/>
    <property type="project" value="InterPro"/>
</dbReference>
<dbReference type="CDD" id="cd00085">
    <property type="entry name" value="HNHc"/>
    <property type="match status" value="1"/>
</dbReference>
<reference evidence="2 3" key="1">
    <citation type="submission" date="2013-08" db="EMBL/GenBank/DDBJ databases">
        <authorList>
            <consortium name="DOE Joint Genome Institute"/>
            <person name="Eisen J."/>
            <person name="Huntemann M."/>
            <person name="Han J."/>
            <person name="Chen A."/>
            <person name="Kyrpides N."/>
            <person name="Mavromatis K."/>
            <person name="Markowitz V."/>
            <person name="Palaniappan K."/>
            <person name="Ivanova N."/>
            <person name="Schaumberg A."/>
            <person name="Pati A."/>
            <person name="Liolios K."/>
            <person name="Nordberg H.P."/>
            <person name="Cantor M.N."/>
            <person name="Hua S.X."/>
            <person name="Woyke T."/>
        </authorList>
    </citation>
    <scope>NUCLEOTIDE SEQUENCE [LARGE SCALE GENOMIC DNA]</scope>
    <source>
        <strain evidence="2 3">DSM 2278</strain>
    </source>
</reference>
<dbReference type="InterPro" id="IPR003615">
    <property type="entry name" value="HNH_nuc"/>
</dbReference>
<dbReference type="AlphaFoldDB" id="W9DVW3"/>
<dbReference type="Gene3D" id="1.10.30.50">
    <property type="match status" value="1"/>
</dbReference>
<evidence type="ECO:0000259" key="1">
    <source>
        <dbReference type="SMART" id="SM00507"/>
    </source>
</evidence>
<dbReference type="InterPro" id="IPR002711">
    <property type="entry name" value="HNH"/>
</dbReference>
<evidence type="ECO:0000313" key="2">
    <source>
        <dbReference type="EMBL" id="ETA67822.1"/>
    </source>
</evidence>
<dbReference type="GO" id="GO:0004519">
    <property type="term" value="F:endonuclease activity"/>
    <property type="evidence" value="ECO:0007669"/>
    <property type="project" value="UniProtKB-KW"/>
</dbReference>
<organism evidence="2 3">
    <name type="scientific">Methanolobus tindarius DSM 2278</name>
    <dbReference type="NCBI Taxonomy" id="1090322"/>
    <lineage>
        <taxon>Archaea</taxon>
        <taxon>Methanobacteriati</taxon>
        <taxon>Methanobacteriota</taxon>
        <taxon>Stenosarchaea group</taxon>
        <taxon>Methanomicrobia</taxon>
        <taxon>Methanosarcinales</taxon>
        <taxon>Methanosarcinaceae</taxon>
        <taxon>Methanolobus</taxon>
    </lineage>
</organism>
<keyword evidence="3" id="KW-1185">Reference proteome</keyword>
<dbReference type="Proteomes" id="UP000019483">
    <property type="component" value="Unassembled WGS sequence"/>
</dbReference>
<keyword evidence="2" id="KW-0255">Endonuclease</keyword>
<keyword evidence="2" id="KW-0540">Nuclease</keyword>
<dbReference type="Pfam" id="PF01844">
    <property type="entry name" value="HNH"/>
    <property type="match status" value="1"/>
</dbReference>
<dbReference type="STRING" id="1090322.MettiDRAFT_1257"/>
<gene>
    <name evidence="2" type="ORF">MettiDRAFT_1257</name>
</gene>
<evidence type="ECO:0000313" key="3">
    <source>
        <dbReference type="Proteomes" id="UP000019483"/>
    </source>
</evidence>
<dbReference type="EMBL" id="AZAJ01000001">
    <property type="protein sequence ID" value="ETA67822.1"/>
    <property type="molecule type" value="Genomic_DNA"/>
</dbReference>
<name>W9DVW3_METTI</name>